<comment type="caution">
    <text evidence="1">The sequence shown here is derived from an EMBL/GenBank/DDBJ whole genome shotgun (WGS) entry which is preliminary data.</text>
</comment>
<name>A0ABW0U8V4_9BACI</name>
<proteinExistence type="predicted"/>
<protein>
    <submittedName>
        <fullName evidence="1">Uncharacterized protein</fullName>
    </submittedName>
</protein>
<accession>A0ABW0U8V4</accession>
<dbReference type="Proteomes" id="UP001596143">
    <property type="component" value="Unassembled WGS sequence"/>
</dbReference>
<dbReference type="EMBL" id="JBHSPF010000055">
    <property type="protein sequence ID" value="MFC5629189.1"/>
    <property type="molecule type" value="Genomic_DNA"/>
</dbReference>
<organism evidence="1 2">
    <name type="scientific">Aliibacillus thermotolerans</name>
    <dbReference type="NCBI Taxonomy" id="1834418"/>
    <lineage>
        <taxon>Bacteria</taxon>
        <taxon>Bacillati</taxon>
        <taxon>Bacillota</taxon>
        <taxon>Bacilli</taxon>
        <taxon>Bacillales</taxon>
        <taxon>Bacillaceae</taxon>
        <taxon>Aliibacillus</taxon>
    </lineage>
</organism>
<evidence type="ECO:0000313" key="2">
    <source>
        <dbReference type="Proteomes" id="UP001596143"/>
    </source>
</evidence>
<gene>
    <name evidence="1" type="ORF">ACFPTR_09970</name>
</gene>
<sequence>MFSGNRLVVILPLIVVVFLTVLGGVYLLQADSVTNETLKEEVSWNIHTSKTGDIFSLEATWSWGHLPSDGVRGEDYIGVSLLDANGHLIPAEQYEVYELEVNHEQQIREGELVGSGVLFSFPNDLEENKVIGESGTVHIAIRSDISPKRAIISYLHTWEHHDGLVSKDPRFFEREFQGIDKGNESFFWVMERFEDF</sequence>
<reference evidence="2" key="1">
    <citation type="journal article" date="2019" name="Int. J. Syst. Evol. Microbiol.">
        <title>The Global Catalogue of Microorganisms (GCM) 10K type strain sequencing project: providing services to taxonomists for standard genome sequencing and annotation.</title>
        <authorList>
            <consortium name="The Broad Institute Genomics Platform"/>
            <consortium name="The Broad Institute Genome Sequencing Center for Infectious Disease"/>
            <person name="Wu L."/>
            <person name="Ma J."/>
        </authorList>
    </citation>
    <scope>NUCLEOTIDE SEQUENCE [LARGE SCALE GENOMIC DNA]</scope>
    <source>
        <strain evidence="2">CGMCC 1.15790</strain>
    </source>
</reference>
<evidence type="ECO:0000313" key="1">
    <source>
        <dbReference type="EMBL" id="MFC5629189.1"/>
    </source>
</evidence>
<dbReference type="RefSeq" id="WP_270898486.1">
    <property type="nucleotide sequence ID" value="NZ_JBHSPF010000055.1"/>
</dbReference>
<keyword evidence="2" id="KW-1185">Reference proteome</keyword>